<evidence type="ECO:0000313" key="2">
    <source>
        <dbReference type="Proteomes" id="UP001146468"/>
    </source>
</evidence>
<dbReference type="RefSeq" id="WP_269965825.1">
    <property type="nucleotide sequence ID" value="NZ_JAKMUS010000012.1"/>
</dbReference>
<name>A0A9X3LUD1_9CORY</name>
<dbReference type="AlphaFoldDB" id="A0A9X3LUD1"/>
<keyword evidence="2" id="KW-1185">Reference proteome</keyword>
<dbReference type="EMBL" id="JAKMUS010000012">
    <property type="protein sequence ID" value="MCZ9294402.1"/>
    <property type="molecule type" value="Genomic_DNA"/>
</dbReference>
<reference evidence="1" key="1">
    <citation type="submission" date="2022-02" db="EMBL/GenBank/DDBJ databases">
        <title>Corynebacterium sp. from urogenital microbiome.</title>
        <authorList>
            <person name="Cappelli E.A."/>
            <person name="Ribeiro T.G."/>
            <person name="Peixe L."/>
        </authorList>
    </citation>
    <scope>NUCLEOTIDE SEQUENCE</scope>
    <source>
        <strain evidence="1">C8Ua_172</strain>
    </source>
</reference>
<organism evidence="1 2">
    <name type="scientific">Corynebacterium meitnerae</name>
    <dbReference type="NCBI Taxonomy" id="2913498"/>
    <lineage>
        <taxon>Bacteria</taxon>
        <taxon>Bacillati</taxon>
        <taxon>Actinomycetota</taxon>
        <taxon>Actinomycetes</taxon>
        <taxon>Mycobacteriales</taxon>
        <taxon>Corynebacteriaceae</taxon>
        <taxon>Corynebacterium</taxon>
    </lineage>
</organism>
<comment type="caution">
    <text evidence="1">The sequence shown here is derived from an EMBL/GenBank/DDBJ whole genome shotgun (WGS) entry which is preliminary data.</text>
</comment>
<accession>A0A9X3LUD1</accession>
<proteinExistence type="predicted"/>
<dbReference type="PROSITE" id="PS51257">
    <property type="entry name" value="PROKAR_LIPOPROTEIN"/>
    <property type="match status" value="1"/>
</dbReference>
<sequence>MMWKRAAVVLGASISLCSCTTIDEPEQALMTSITPTREADVPVNPQDFERAGMSVFSYRVGVHTGVCAISPHGVTCQGRTPQDAPMVTAVPLPPRKADSIYAGEDGMHYTVFEGVGPAQGELRPGQSIRVNENFCHYPDDATLRCTSGDALSYTITDEEGAIYPSGQLDDPPVWTLPEYW</sequence>
<evidence type="ECO:0000313" key="1">
    <source>
        <dbReference type="EMBL" id="MCZ9294402.1"/>
    </source>
</evidence>
<protein>
    <submittedName>
        <fullName evidence="1">Uncharacterized protein</fullName>
    </submittedName>
</protein>
<dbReference type="Proteomes" id="UP001146468">
    <property type="component" value="Unassembled WGS sequence"/>
</dbReference>
<gene>
    <name evidence="1" type="ORF">L8U60_07885</name>
</gene>